<feature type="region of interest" description="Disordered" evidence="1">
    <location>
        <begin position="1"/>
        <end position="71"/>
    </location>
</feature>
<evidence type="ECO:0000313" key="3">
    <source>
        <dbReference type="Proteomes" id="UP000015106"/>
    </source>
</evidence>
<feature type="region of interest" description="Disordered" evidence="1">
    <location>
        <begin position="132"/>
        <end position="227"/>
    </location>
</feature>
<reference evidence="2" key="2">
    <citation type="submission" date="2018-03" db="EMBL/GenBank/DDBJ databases">
        <title>The Triticum urartu genome reveals the dynamic nature of wheat genome evolution.</title>
        <authorList>
            <person name="Ling H."/>
            <person name="Ma B."/>
            <person name="Shi X."/>
            <person name="Liu H."/>
            <person name="Dong L."/>
            <person name="Sun H."/>
            <person name="Cao Y."/>
            <person name="Gao Q."/>
            <person name="Zheng S."/>
            <person name="Li Y."/>
            <person name="Yu Y."/>
            <person name="Du H."/>
            <person name="Qi M."/>
            <person name="Li Y."/>
            <person name="Yu H."/>
            <person name="Cui Y."/>
            <person name="Wang N."/>
            <person name="Chen C."/>
            <person name="Wu H."/>
            <person name="Zhao Y."/>
            <person name="Zhang J."/>
            <person name="Li Y."/>
            <person name="Zhou W."/>
            <person name="Zhang B."/>
            <person name="Hu W."/>
            <person name="Eijk M."/>
            <person name="Tang J."/>
            <person name="Witsenboer H."/>
            <person name="Zhao S."/>
            <person name="Li Z."/>
            <person name="Zhang A."/>
            <person name="Wang D."/>
            <person name="Liang C."/>
        </authorList>
    </citation>
    <scope>NUCLEOTIDE SEQUENCE [LARGE SCALE GENOMIC DNA]</scope>
    <source>
        <strain evidence="2">cv. G1812</strain>
    </source>
</reference>
<accession>A0A8R7U0L1</accession>
<feature type="compositionally biased region" description="Gly residues" evidence="1">
    <location>
        <begin position="179"/>
        <end position="188"/>
    </location>
</feature>
<dbReference type="Gramene" id="TuG1812G0300004415.01.T01">
    <property type="protein sequence ID" value="TuG1812G0300004415.01.T01"/>
    <property type="gene ID" value="TuG1812G0300004415.01"/>
</dbReference>
<organism evidence="2 3">
    <name type="scientific">Triticum urartu</name>
    <name type="common">Red wild einkorn</name>
    <name type="synonym">Crithodium urartu</name>
    <dbReference type="NCBI Taxonomy" id="4572"/>
    <lineage>
        <taxon>Eukaryota</taxon>
        <taxon>Viridiplantae</taxon>
        <taxon>Streptophyta</taxon>
        <taxon>Embryophyta</taxon>
        <taxon>Tracheophyta</taxon>
        <taxon>Spermatophyta</taxon>
        <taxon>Magnoliopsida</taxon>
        <taxon>Liliopsida</taxon>
        <taxon>Poales</taxon>
        <taxon>Poaceae</taxon>
        <taxon>BOP clade</taxon>
        <taxon>Pooideae</taxon>
        <taxon>Triticodae</taxon>
        <taxon>Triticeae</taxon>
        <taxon>Triticinae</taxon>
        <taxon>Triticum</taxon>
    </lineage>
</organism>
<dbReference type="EnsemblPlants" id="TuG1812G0300004415.01.T01">
    <property type="protein sequence ID" value="TuG1812G0300004415.01.T01"/>
    <property type="gene ID" value="TuG1812G0300004415.01"/>
</dbReference>
<protein>
    <submittedName>
        <fullName evidence="2">Uncharacterized protein</fullName>
    </submittedName>
</protein>
<dbReference type="AlphaFoldDB" id="A0A8R7U0L1"/>
<feature type="compositionally biased region" description="Basic and acidic residues" evidence="1">
    <location>
        <begin position="9"/>
        <end position="27"/>
    </location>
</feature>
<feature type="compositionally biased region" description="Basic residues" evidence="1">
    <location>
        <begin position="195"/>
        <end position="212"/>
    </location>
</feature>
<gene>
    <name evidence="2" type="primary">LOC125545602</name>
</gene>
<keyword evidence="3" id="KW-1185">Reference proteome</keyword>
<sequence>MVRAAVRVPEQHPGDDDQRRGVGDRGHLRGHLPHLRGAQGQGPDAGPAQRGHRHLRHGGAGVAAGAARQGPHSLLRPRRHRLLHLHVRLAALHHEVGDQDQERGVHAVPAVPVRVPLRHLLVHLRPARPRPLHLHPQRVRELPGPDAAHPLRHLPEEQGPRRRRRQGGGRRRGRRGGGRQEGGSCSGDGRGKDQGRRRHRRRRRAGRCRQGRRAGVAAAVAERACME</sequence>
<evidence type="ECO:0000256" key="1">
    <source>
        <dbReference type="SAM" id="MobiDB-lite"/>
    </source>
</evidence>
<dbReference type="Proteomes" id="UP000015106">
    <property type="component" value="Chromosome 3"/>
</dbReference>
<reference evidence="3" key="1">
    <citation type="journal article" date="2013" name="Nature">
        <title>Draft genome of the wheat A-genome progenitor Triticum urartu.</title>
        <authorList>
            <person name="Ling H.Q."/>
            <person name="Zhao S."/>
            <person name="Liu D."/>
            <person name="Wang J."/>
            <person name="Sun H."/>
            <person name="Zhang C."/>
            <person name="Fan H."/>
            <person name="Li D."/>
            <person name="Dong L."/>
            <person name="Tao Y."/>
            <person name="Gao C."/>
            <person name="Wu H."/>
            <person name="Li Y."/>
            <person name="Cui Y."/>
            <person name="Guo X."/>
            <person name="Zheng S."/>
            <person name="Wang B."/>
            <person name="Yu K."/>
            <person name="Liang Q."/>
            <person name="Yang W."/>
            <person name="Lou X."/>
            <person name="Chen J."/>
            <person name="Feng M."/>
            <person name="Jian J."/>
            <person name="Zhang X."/>
            <person name="Luo G."/>
            <person name="Jiang Y."/>
            <person name="Liu J."/>
            <person name="Wang Z."/>
            <person name="Sha Y."/>
            <person name="Zhang B."/>
            <person name="Wu H."/>
            <person name="Tang D."/>
            <person name="Shen Q."/>
            <person name="Xue P."/>
            <person name="Zou S."/>
            <person name="Wang X."/>
            <person name="Liu X."/>
            <person name="Wang F."/>
            <person name="Yang Y."/>
            <person name="An X."/>
            <person name="Dong Z."/>
            <person name="Zhang K."/>
            <person name="Zhang X."/>
            <person name="Luo M.C."/>
            <person name="Dvorak J."/>
            <person name="Tong Y."/>
            <person name="Wang J."/>
            <person name="Yang H."/>
            <person name="Li Z."/>
            <person name="Wang D."/>
            <person name="Zhang A."/>
            <person name="Wang J."/>
        </authorList>
    </citation>
    <scope>NUCLEOTIDE SEQUENCE</scope>
    <source>
        <strain evidence="3">cv. G1812</strain>
    </source>
</reference>
<evidence type="ECO:0000313" key="2">
    <source>
        <dbReference type="EnsemblPlants" id="TuG1812G0300004415.01.T01"/>
    </source>
</evidence>
<feature type="compositionally biased region" description="Low complexity" evidence="1">
    <location>
        <begin position="36"/>
        <end position="49"/>
    </location>
</feature>
<reference evidence="2" key="3">
    <citation type="submission" date="2022-06" db="UniProtKB">
        <authorList>
            <consortium name="EnsemblPlants"/>
        </authorList>
    </citation>
    <scope>IDENTIFICATION</scope>
</reference>
<feature type="compositionally biased region" description="Basic residues" evidence="1">
    <location>
        <begin position="161"/>
        <end position="177"/>
    </location>
</feature>
<feature type="compositionally biased region" description="Low complexity" evidence="1">
    <location>
        <begin position="213"/>
        <end position="227"/>
    </location>
</feature>
<proteinExistence type="predicted"/>
<name>A0A8R7U0L1_TRIUA</name>